<reference evidence="2" key="1">
    <citation type="journal article" date="2019" name="Int. J. Syst. Evol. Microbiol.">
        <title>The Global Catalogue of Microorganisms (GCM) 10K type strain sequencing project: providing services to taxonomists for standard genome sequencing and annotation.</title>
        <authorList>
            <consortium name="The Broad Institute Genomics Platform"/>
            <consortium name="The Broad Institute Genome Sequencing Center for Infectious Disease"/>
            <person name="Wu L."/>
            <person name="Ma J."/>
        </authorList>
    </citation>
    <scope>NUCLEOTIDE SEQUENCE [LARGE SCALE GENOMIC DNA]</scope>
    <source>
        <strain evidence="2">JCM 11650</strain>
    </source>
</reference>
<evidence type="ECO:0000313" key="2">
    <source>
        <dbReference type="Proteomes" id="UP001595967"/>
    </source>
</evidence>
<accession>A0ABV9GRN9</accession>
<evidence type="ECO:0000313" key="1">
    <source>
        <dbReference type="EMBL" id="MFC4620632.1"/>
    </source>
</evidence>
<dbReference type="Proteomes" id="UP001595967">
    <property type="component" value="Unassembled WGS sequence"/>
</dbReference>
<name>A0ABV9GRN9_9BURK</name>
<comment type="caution">
    <text evidence="1">The sequence shown here is derived from an EMBL/GenBank/DDBJ whole genome shotgun (WGS) entry which is preliminary data.</text>
</comment>
<keyword evidence="2" id="KW-1185">Reference proteome</keyword>
<sequence length="49" mass="5383">MQVRPIRTQEDYKAMLAAVSALIDLDPEPDSPEGERLEVLVGVPEPVAH</sequence>
<dbReference type="RefSeq" id="WP_377722917.1">
    <property type="nucleotide sequence ID" value="NZ_JBHSEW010000001.1"/>
</dbReference>
<gene>
    <name evidence="1" type="ORF">ACFO3A_00160</name>
</gene>
<protein>
    <submittedName>
        <fullName evidence="1">Uncharacterized protein</fullName>
    </submittedName>
</protein>
<organism evidence="1 2">
    <name type="scientific">Comamonas nitrativorans</name>
    <dbReference type="NCBI Taxonomy" id="108437"/>
    <lineage>
        <taxon>Bacteria</taxon>
        <taxon>Pseudomonadati</taxon>
        <taxon>Pseudomonadota</taxon>
        <taxon>Betaproteobacteria</taxon>
        <taxon>Burkholderiales</taxon>
        <taxon>Comamonadaceae</taxon>
        <taxon>Comamonas</taxon>
    </lineage>
</organism>
<dbReference type="EMBL" id="JBHSEW010000001">
    <property type="protein sequence ID" value="MFC4620632.1"/>
    <property type="molecule type" value="Genomic_DNA"/>
</dbReference>
<proteinExistence type="predicted"/>